<reference evidence="2 3" key="1">
    <citation type="submission" date="2013-09" db="EMBL/GenBank/DDBJ databases">
        <title>Genome sequencing of Arenimonas metalli.</title>
        <authorList>
            <person name="Chen F."/>
            <person name="Wang G."/>
        </authorList>
    </citation>
    <scope>NUCLEOTIDE SEQUENCE [LARGE SCALE GENOMIC DNA]</scope>
    <source>
        <strain evidence="2 3">CF5-1</strain>
    </source>
</reference>
<dbReference type="OrthoDB" id="6057456at2"/>
<feature type="chain" id="PRO_5001871822" evidence="1">
    <location>
        <begin position="26"/>
        <end position="356"/>
    </location>
</feature>
<proteinExistence type="predicted"/>
<dbReference type="STRING" id="1384056.N787_01290"/>
<gene>
    <name evidence="2" type="ORF">N787_01290</name>
</gene>
<dbReference type="Proteomes" id="UP000029393">
    <property type="component" value="Unassembled WGS sequence"/>
</dbReference>
<dbReference type="RefSeq" id="WP_034211047.1">
    <property type="nucleotide sequence ID" value="NZ_AVCK01000012.1"/>
</dbReference>
<dbReference type="AlphaFoldDB" id="A0A091BRM8"/>
<dbReference type="EMBL" id="AVCK01000012">
    <property type="protein sequence ID" value="KFN46960.1"/>
    <property type="molecule type" value="Genomic_DNA"/>
</dbReference>
<name>A0A091BRM8_9GAMM</name>
<dbReference type="eggNOG" id="COG0726">
    <property type="taxonomic scope" value="Bacteria"/>
</dbReference>
<feature type="signal peptide" evidence="1">
    <location>
        <begin position="1"/>
        <end position="25"/>
    </location>
</feature>
<evidence type="ECO:0000313" key="2">
    <source>
        <dbReference type="EMBL" id="KFN46960.1"/>
    </source>
</evidence>
<comment type="caution">
    <text evidence="2">The sequence shown here is derived from an EMBL/GenBank/DDBJ whole genome shotgun (WGS) entry which is preliminary data.</text>
</comment>
<dbReference type="PATRIC" id="fig|1384056.3.peg.887"/>
<evidence type="ECO:0000256" key="1">
    <source>
        <dbReference type="SAM" id="SignalP"/>
    </source>
</evidence>
<keyword evidence="3" id="KW-1185">Reference proteome</keyword>
<keyword evidence="1" id="KW-0732">Signal</keyword>
<accession>A0A091BRM8</accession>
<protein>
    <submittedName>
        <fullName evidence="2">Uncharacterized protein</fullName>
    </submittedName>
</protein>
<sequence length="356" mass="36592">MNSRVVLPLALASAILLGLGAPALAAQPGPGPLQPVAADTGELSPAERGELTRQLVLKWGHYVERVHGVPLATWAERMVPNLVVADSDNFRNALQRDTFEGTMAELGGGGQLLSDEQVIEQLAAGREDGTLTLGALGNDLVYTPVAPCRILDTRNVAAGAIAANSTRNFVAFGVSSFASQGGSATNCGVNPLSATAVAINLTAVNPGAAGYATAYPFGSPQPLAASINYAAGTIVNNALIVQTPNPISSFDFTLYTFAQAHYVADIVGYFAPPVATALQCVETTKTIVADIGPGGTANANAPACAAGYTQTATNCETSSWLMPIVFSNAGTCSARNNDASPQDLRASRTCCRVPGR</sequence>
<organism evidence="2 3">
    <name type="scientific">Arenimonas metalli CF5-1</name>
    <dbReference type="NCBI Taxonomy" id="1384056"/>
    <lineage>
        <taxon>Bacteria</taxon>
        <taxon>Pseudomonadati</taxon>
        <taxon>Pseudomonadota</taxon>
        <taxon>Gammaproteobacteria</taxon>
        <taxon>Lysobacterales</taxon>
        <taxon>Lysobacteraceae</taxon>
        <taxon>Arenimonas</taxon>
    </lineage>
</organism>
<evidence type="ECO:0000313" key="3">
    <source>
        <dbReference type="Proteomes" id="UP000029393"/>
    </source>
</evidence>